<dbReference type="PROSITE" id="PS51898">
    <property type="entry name" value="TYR_RECOMBINASE"/>
    <property type="match status" value="1"/>
</dbReference>
<organism evidence="8 9">
    <name type="scientific">Simiduia aestuariiviva</name>
    <dbReference type="NCBI Taxonomy" id="1510459"/>
    <lineage>
        <taxon>Bacteria</taxon>
        <taxon>Pseudomonadati</taxon>
        <taxon>Pseudomonadota</taxon>
        <taxon>Gammaproteobacteria</taxon>
        <taxon>Cellvibrionales</taxon>
        <taxon>Cellvibrionaceae</taxon>
        <taxon>Simiduia</taxon>
    </lineage>
</organism>
<dbReference type="RefSeq" id="WP_183911489.1">
    <property type="nucleotide sequence ID" value="NZ_JACHXZ010000004.1"/>
</dbReference>
<dbReference type="Pfam" id="PF13495">
    <property type="entry name" value="Phage_int_SAM_4"/>
    <property type="match status" value="1"/>
</dbReference>
<dbReference type="InterPro" id="IPR002104">
    <property type="entry name" value="Integrase_catalytic"/>
</dbReference>
<evidence type="ECO:0000256" key="3">
    <source>
        <dbReference type="ARBA" id="ARBA00023125"/>
    </source>
</evidence>
<dbReference type="GO" id="GO:0015074">
    <property type="term" value="P:DNA integration"/>
    <property type="evidence" value="ECO:0007669"/>
    <property type="project" value="UniProtKB-KW"/>
</dbReference>
<dbReference type="InterPro" id="IPR010998">
    <property type="entry name" value="Integrase_recombinase_N"/>
</dbReference>
<dbReference type="PROSITE" id="PS51900">
    <property type="entry name" value="CB"/>
    <property type="match status" value="1"/>
</dbReference>
<dbReference type="InterPro" id="IPR004107">
    <property type="entry name" value="Integrase_SAM-like_N"/>
</dbReference>
<gene>
    <name evidence="8" type="ORF">FHS30_003229</name>
</gene>
<dbReference type="EMBL" id="JACHXZ010000004">
    <property type="protein sequence ID" value="MBB3170016.1"/>
    <property type="molecule type" value="Genomic_DNA"/>
</dbReference>
<keyword evidence="3 5" id="KW-0238">DNA-binding</keyword>
<dbReference type="AlphaFoldDB" id="A0A839UVE6"/>
<dbReference type="InterPro" id="IPR044068">
    <property type="entry name" value="CB"/>
</dbReference>
<comment type="caution">
    <text evidence="8">The sequence shown here is derived from an EMBL/GenBank/DDBJ whole genome shotgun (WGS) entry which is preliminary data.</text>
</comment>
<evidence type="ECO:0000259" key="6">
    <source>
        <dbReference type="PROSITE" id="PS51898"/>
    </source>
</evidence>
<evidence type="ECO:0000256" key="5">
    <source>
        <dbReference type="PROSITE-ProRule" id="PRU01248"/>
    </source>
</evidence>
<dbReference type="GO" id="GO:0006310">
    <property type="term" value="P:DNA recombination"/>
    <property type="evidence" value="ECO:0007669"/>
    <property type="project" value="UniProtKB-KW"/>
</dbReference>
<dbReference type="PANTHER" id="PTHR30349">
    <property type="entry name" value="PHAGE INTEGRASE-RELATED"/>
    <property type="match status" value="1"/>
</dbReference>
<reference evidence="8 9" key="1">
    <citation type="submission" date="2020-08" db="EMBL/GenBank/DDBJ databases">
        <title>Genomic Encyclopedia of Type Strains, Phase III (KMG-III): the genomes of soil and plant-associated and newly described type strains.</title>
        <authorList>
            <person name="Whitman W."/>
        </authorList>
    </citation>
    <scope>NUCLEOTIDE SEQUENCE [LARGE SCALE GENOMIC DNA]</scope>
    <source>
        <strain evidence="8 9">CECT 8571</strain>
    </source>
</reference>
<name>A0A839UVE6_9GAMM</name>
<evidence type="ECO:0000256" key="1">
    <source>
        <dbReference type="ARBA" id="ARBA00008857"/>
    </source>
</evidence>
<dbReference type="InterPro" id="IPR011010">
    <property type="entry name" value="DNA_brk_join_enz"/>
</dbReference>
<dbReference type="GO" id="GO:0003677">
    <property type="term" value="F:DNA binding"/>
    <property type="evidence" value="ECO:0007669"/>
    <property type="project" value="UniProtKB-UniRule"/>
</dbReference>
<dbReference type="PANTHER" id="PTHR30349:SF64">
    <property type="entry name" value="PROPHAGE INTEGRASE INTD-RELATED"/>
    <property type="match status" value="1"/>
</dbReference>
<comment type="similarity">
    <text evidence="1">Belongs to the 'phage' integrase family.</text>
</comment>
<dbReference type="SUPFAM" id="SSF56349">
    <property type="entry name" value="DNA breaking-rejoining enzymes"/>
    <property type="match status" value="1"/>
</dbReference>
<evidence type="ECO:0000313" key="9">
    <source>
        <dbReference type="Proteomes" id="UP000559987"/>
    </source>
</evidence>
<protein>
    <submittedName>
        <fullName evidence="8">Integron integrase</fullName>
    </submittedName>
</protein>
<sequence length="339" mass="38082">MASPFLESVRAQMRARGYSLRTEKGYLTWIKRFIYFNNKRHPRECGPDEIKAFLSWLANEKHVAVNTQKTALNALAFLYNKILDQPIGDIEFDLANKQRHLPVVLSPNEIGAVIAALAGREQLIAQLLYGSGLRITEALRLRVQDINFDRMTITVHNGKGNKDRVTLLCPELRDALEHQMRLGVAIQAKDAEKGIGTSLPHALHRKLPKADRSPQWAFLFPSTSYCTHPYGGHVCRHHLHDSVMRKALKIAVRDAGIWQKRVTCHTLRHSFATHMLLGGADIRTVQELLGHSDVKTTQIYTHVIGDHFAGSASPLSQLFALIPLAKIDKIEETPATYVA</sequence>
<keyword evidence="4" id="KW-0233">DNA recombination</keyword>
<dbReference type="NCBIfam" id="TIGR02249">
    <property type="entry name" value="integrase_gron"/>
    <property type="match status" value="1"/>
</dbReference>
<dbReference type="Gene3D" id="1.10.443.10">
    <property type="entry name" value="Intergrase catalytic core"/>
    <property type="match status" value="1"/>
</dbReference>
<keyword evidence="9" id="KW-1185">Reference proteome</keyword>
<evidence type="ECO:0000259" key="7">
    <source>
        <dbReference type="PROSITE" id="PS51900"/>
    </source>
</evidence>
<dbReference type="InterPro" id="IPR013762">
    <property type="entry name" value="Integrase-like_cat_sf"/>
</dbReference>
<evidence type="ECO:0000256" key="4">
    <source>
        <dbReference type="ARBA" id="ARBA00023172"/>
    </source>
</evidence>
<dbReference type="Pfam" id="PF00589">
    <property type="entry name" value="Phage_integrase"/>
    <property type="match status" value="1"/>
</dbReference>
<dbReference type="Proteomes" id="UP000559987">
    <property type="component" value="Unassembled WGS sequence"/>
</dbReference>
<dbReference type="InterPro" id="IPR050090">
    <property type="entry name" value="Tyrosine_recombinase_XerCD"/>
</dbReference>
<keyword evidence="2" id="KW-0229">DNA integration</keyword>
<proteinExistence type="inferred from homology"/>
<feature type="domain" description="Core-binding (CB)" evidence="7">
    <location>
        <begin position="1"/>
        <end position="83"/>
    </location>
</feature>
<dbReference type="Gene3D" id="1.10.150.130">
    <property type="match status" value="1"/>
</dbReference>
<evidence type="ECO:0000313" key="8">
    <source>
        <dbReference type="EMBL" id="MBB3170016.1"/>
    </source>
</evidence>
<evidence type="ECO:0000256" key="2">
    <source>
        <dbReference type="ARBA" id="ARBA00022908"/>
    </source>
</evidence>
<dbReference type="InterPro" id="IPR011946">
    <property type="entry name" value="Integrase_integron-type"/>
</dbReference>
<feature type="domain" description="Tyr recombinase" evidence="6">
    <location>
        <begin position="100"/>
        <end position="313"/>
    </location>
</feature>
<accession>A0A839UVE6</accession>